<keyword evidence="4" id="KW-1185">Reference proteome</keyword>
<evidence type="ECO:0000313" key="4">
    <source>
        <dbReference type="Proteomes" id="UP000545037"/>
    </source>
</evidence>
<comment type="caution">
    <text evidence="3">The sequence shown here is derived from an EMBL/GenBank/DDBJ whole genome shotgun (WGS) entry which is preliminary data.</text>
</comment>
<evidence type="ECO:0000259" key="2">
    <source>
        <dbReference type="Pfam" id="PF07486"/>
    </source>
</evidence>
<evidence type="ECO:0000313" key="3">
    <source>
        <dbReference type="EMBL" id="MBB5745336.1"/>
    </source>
</evidence>
<dbReference type="GO" id="GO:0016787">
    <property type="term" value="F:hydrolase activity"/>
    <property type="evidence" value="ECO:0007669"/>
    <property type="project" value="UniProtKB-KW"/>
</dbReference>
<dbReference type="EMBL" id="JACHOR010000001">
    <property type="protein sequence ID" value="MBB5745336.1"/>
    <property type="molecule type" value="Genomic_DNA"/>
</dbReference>
<dbReference type="Gene3D" id="1.10.10.2520">
    <property type="entry name" value="Cell wall hydrolase SleB, domain 1"/>
    <property type="match status" value="1"/>
</dbReference>
<evidence type="ECO:0000256" key="1">
    <source>
        <dbReference type="SAM" id="MobiDB-lite"/>
    </source>
</evidence>
<sequence length="336" mass="36627">MRTIVSIITVLGLIVAFWAAILTTDAQSARQPGPVTRAPSPRAEPVVTDADRRARLEARIVNWTRTDRKPVLQDGARHSAVPVRTRAERQQPVSRTDGNGSGGSARPEPALPFEPQPSGTIAPPPTTSSFERTSGARGYRAPRLDLVTMPRVPADPIECLTQAIYYEARNESEEGQAAVAEVVINRSRAGNYPRDICKVVYQRNSRTCQFTFTCDGSIGRGAINRTAWSRAERIAREVHAGRSGLLPRTSVNYHANYVRPTWGQRLERVRQIGAHIFYGAAKPGHATPGSLERRPEPAPSTGLQFVRIEALDRAFAQATSGEAQTPIPQSTTPAGP</sequence>
<feature type="region of interest" description="Disordered" evidence="1">
    <location>
        <begin position="70"/>
        <end position="137"/>
    </location>
</feature>
<dbReference type="InterPro" id="IPR011105">
    <property type="entry name" value="Cell_wall_hydrolase_SleB"/>
</dbReference>
<gene>
    <name evidence="3" type="ORF">GGR13_000908</name>
</gene>
<dbReference type="Proteomes" id="UP000545037">
    <property type="component" value="Unassembled WGS sequence"/>
</dbReference>
<keyword evidence="3" id="KW-0378">Hydrolase</keyword>
<dbReference type="RefSeq" id="WP_183212227.1">
    <property type="nucleotide sequence ID" value="NZ_JACHOR010000001.1"/>
</dbReference>
<dbReference type="InterPro" id="IPR042047">
    <property type="entry name" value="SleB_dom1"/>
</dbReference>
<feature type="domain" description="Cell wall hydrolase SleB" evidence="2">
    <location>
        <begin position="170"/>
        <end position="278"/>
    </location>
</feature>
<feature type="region of interest" description="Disordered" evidence="1">
    <location>
        <begin position="317"/>
        <end position="336"/>
    </location>
</feature>
<name>A0A7W9CH07_9CAUL</name>
<dbReference type="Pfam" id="PF07486">
    <property type="entry name" value="Hydrolase_2"/>
    <property type="match status" value="1"/>
</dbReference>
<proteinExistence type="predicted"/>
<reference evidence="3 4" key="1">
    <citation type="submission" date="2020-08" db="EMBL/GenBank/DDBJ databases">
        <title>Genomic Encyclopedia of Type Strains, Phase IV (KMG-IV): sequencing the most valuable type-strain genomes for metagenomic binning, comparative biology and taxonomic classification.</title>
        <authorList>
            <person name="Goeker M."/>
        </authorList>
    </citation>
    <scope>NUCLEOTIDE SEQUENCE [LARGE SCALE GENOMIC DNA]</scope>
    <source>
        <strain evidence="3 4">DSM 4737</strain>
    </source>
</reference>
<accession>A0A7W9CH07</accession>
<dbReference type="AlphaFoldDB" id="A0A7W9CH07"/>
<feature type="region of interest" description="Disordered" evidence="1">
    <location>
        <begin position="27"/>
        <end position="51"/>
    </location>
</feature>
<protein>
    <submittedName>
        <fullName evidence="3">Spore germination cell wall hydrolase CwlJ-like protein</fullName>
    </submittedName>
</protein>
<organism evidence="3 4">
    <name type="scientific">Brevundimonas variabilis</name>
    <dbReference type="NCBI Taxonomy" id="74312"/>
    <lineage>
        <taxon>Bacteria</taxon>
        <taxon>Pseudomonadati</taxon>
        <taxon>Pseudomonadota</taxon>
        <taxon>Alphaproteobacteria</taxon>
        <taxon>Caulobacterales</taxon>
        <taxon>Caulobacteraceae</taxon>
        <taxon>Brevundimonas</taxon>
    </lineage>
</organism>